<dbReference type="InterPro" id="IPR000983">
    <property type="entry name" value="Bac_GSPG_pilin"/>
</dbReference>
<reference evidence="3 4" key="1">
    <citation type="submission" date="2020-02" db="EMBL/GenBank/DDBJ databases">
        <title>Albibacoteraceae fam. nov., the first described family within the subdivision 4 Verrucomicrobia.</title>
        <authorList>
            <person name="Xi F."/>
        </authorList>
    </citation>
    <scope>NUCLEOTIDE SEQUENCE [LARGE SCALE GENOMIC DNA]</scope>
    <source>
        <strain evidence="3 4">CK1056</strain>
    </source>
</reference>
<dbReference type="GO" id="GO:0015628">
    <property type="term" value="P:protein secretion by the type II secretion system"/>
    <property type="evidence" value="ECO:0007669"/>
    <property type="project" value="InterPro"/>
</dbReference>
<accession>A0A6B2M5W7</accession>
<dbReference type="InterPro" id="IPR045584">
    <property type="entry name" value="Pilin-like"/>
</dbReference>
<dbReference type="Pfam" id="PF07963">
    <property type="entry name" value="N_methyl"/>
    <property type="match status" value="1"/>
</dbReference>
<evidence type="ECO:0000313" key="3">
    <source>
        <dbReference type="EMBL" id="NDV63494.1"/>
    </source>
</evidence>
<dbReference type="AlphaFoldDB" id="A0A6B2M5W7"/>
<dbReference type="Gene3D" id="3.30.700.10">
    <property type="entry name" value="Glycoprotein, Type 4 Pilin"/>
    <property type="match status" value="1"/>
</dbReference>
<keyword evidence="2" id="KW-0812">Transmembrane</keyword>
<keyword evidence="2" id="KW-0472">Membrane</keyword>
<keyword evidence="2" id="KW-1133">Transmembrane helix</keyword>
<organism evidence="3 4">
    <name type="scientific">Oceanipulchritudo coccoides</name>
    <dbReference type="NCBI Taxonomy" id="2706888"/>
    <lineage>
        <taxon>Bacteria</taxon>
        <taxon>Pseudomonadati</taxon>
        <taxon>Verrucomicrobiota</taxon>
        <taxon>Opitutia</taxon>
        <taxon>Puniceicoccales</taxon>
        <taxon>Oceanipulchritudinaceae</taxon>
        <taxon>Oceanipulchritudo</taxon>
    </lineage>
</organism>
<dbReference type="GO" id="GO:0015627">
    <property type="term" value="C:type II protein secretion system complex"/>
    <property type="evidence" value="ECO:0007669"/>
    <property type="project" value="InterPro"/>
</dbReference>
<evidence type="ECO:0000313" key="4">
    <source>
        <dbReference type="Proteomes" id="UP000478417"/>
    </source>
</evidence>
<dbReference type="PRINTS" id="PR00813">
    <property type="entry name" value="BCTERIALGSPG"/>
</dbReference>
<name>A0A6B2M5W7_9BACT</name>
<protein>
    <submittedName>
        <fullName evidence="3">Type II secretion system protein</fullName>
    </submittedName>
</protein>
<dbReference type="PROSITE" id="PS00409">
    <property type="entry name" value="PROKAR_NTER_METHYL"/>
    <property type="match status" value="1"/>
</dbReference>
<comment type="caution">
    <text evidence="3">The sequence shown here is derived from an EMBL/GenBank/DDBJ whole genome shotgun (WGS) entry which is preliminary data.</text>
</comment>
<keyword evidence="1" id="KW-0488">Methylation</keyword>
<keyword evidence="4" id="KW-1185">Reference proteome</keyword>
<dbReference type="Proteomes" id="UP000478417">
    <property type="component" value="Unassembled WGS sequence"/>
</dbReference>
<dbReference type="EMBL" id="JAAGNX010000003">
    <property type="protein sequence ID" value="NDV63494.1"/>
    <property type="molecule type" value="Genomic_DNA"/>
</dbReference>
<sequence length="167" mass="18430">MISSKLDAHGKAGFSLLELLVVLGILSLLAGLATGGSKGIQNWLAASESQSLFMEIANACQQYRMEHGEWPEAFRAGETDLNAAAEDWSKALAGYLERRVLDRVLRDGFGNTRLFLVLDSDGDHWIEPGQFEAMEEGIVPDRIWARVAIYSLDEAGRLTAKSWTDED</sequence>
<gene>
    <name evidence="3" type="ORF">G0Q06_13600</name>
</gene>
<evidence type="ECO:0000256" key="1">
    <source>
        <dbReference type="ARBA" id="ARBA00022481"/>
    </source>
</evidence>
<evidence type="ECO:0000256" key="2">
    <source>
        <dbReference type="SAM" id="Phobius"/>
    </source>
</evidence>
<dbReference type="RefSeq" id="WP_163967084.1">
    <property type="nucleotide sequence ID" value="NZ_JAAGNX010000003.1"/>
</dbReference>
<dbReference type="InterPro" id="IPR012902">
    <property type="entry name" value="N_methyl_site"/>
</dbReference>
<feature type="transmembrane region" description="Helical" evidence="2">
    <location>
        <begin position="12"/>
        <end position="33"/>
    </location>
</feature>
<dbReference type="NCBIfam" id="TIGR02532">
    <property type="entry name" value="IV_pilin_GFxxxE"/>
    <property type="match status" value="1"/>
</dbReference>
<dbReference type="SUPFAM" id="SSF54523">
    <property type="entry name" value="Pili subunits"/>
    <property type="match status" value="1"/>
</dbReference>
<proteinExistence type="predicted"/>